<name>A0ABD1DXG7_CULPP</name>
<reference evidence="2 3" key="1">
    <citation type="submission" date="2024-05" db="EMBL/GenBank/DDBJ databases">
        <title>Culex pipiens pipiens assembly and annotation.</title>
        <authorList>
            <person name="Alout H."/>
            <person name="Durand T."/>
        </authorList>
    </citation>
    <scope>NUCLEOTIDE SEQUENCE [LARGE SCALE GENOMIC DNA]</scope>
    <source>
        <strain evidence="2">HA-2024</strain>
        <tissue evidence="2">Whole body</tissue>
    </source>
</reference>
<organism evidence="2 3">
    <name type="scientific">Culex pipiens pipiens</name>
    <name type="common">Northern house mosquito</name>
    <dbReference type="NCBI Taxonomy" id="38569"/>
    <lineage>
        <taxon>Eukaryota</taxon>
        <taxon>Metazoa</taxon>
        <taxon>Ecdysozoa</taxon>
        <taxon>Arthropoda</taxon>
        <taxon>Hexapoda</taxon>
        <taxon>Insecta</taxon>
        <taxon>Pterygota</taxon>
        <taxon>Neoptera</taxon>
        <taxon>Endopterygota</taxon>
        <taxon>Diptera</taxon>
        <taxon>Nematocera</taxon>
        <taxon>Culicoidea</taxon>
        <taxon>Culicidae</taxon>
        <taxon>Culicinae</taxon>
        <taxon>Culicini</taxon>
        <taxon>Culex</taxon>
        <taxon>Culex</taxon>
    </lineage>
</organism>
<feature type="non-terminal residue" evidence="2">
    <location>
        <position position="101"/>
    </location>
</feature>
<dbReference type="Proteomes" id="UP001562425">
    <property type="component" value="Unassembled WGS sequence"/>
</dbReference>
<protein>
    <submittedName>
        <fullName evidence="2">Uncharacterized protein</fullName>
    </submittedName>
</protein>
<feature type="region of interest" description="Disordered" evidence="1">
    <location>
        <begin position="21"/>
        <end position="101"/>
    </location>
</feature>
<comment type="caution">
    <text evidence="2">The sequence shown here is derived from an EMBL/GenBank/DDBJ whole genome shotgun (WGS) entry which is preliminary data.</text>
</comment>
<feature type="compositionally biased region" description="Basic and acidic residues" evidence="1">
    <location>
        <begin position="30"/>
        <end position="46"/>
    </location>
</feature>
<proteinExistence type="predicted"/>
<evidence type="ECO:0000313" key="2">
    <source>
        <dbReference type="EMBL" id="KAL1404326.1"/>
    </source>
</evidence>
<gene>
    <name evidence="2" type="ORF">pipiens_018943</name>
</gene>
<dbReference type="AlphaFoldDB" id="A0ABD1DXG7"/>
<accession>A0ABD1DXG7</accession>
<evidence type="ECO:0000313" key="3">
    <source>
        <dbReference type="Proteomes" id="UP001562425"/>
    </source>
</evidence>
<sequence>MSSTTCFKCDSMNDADEIITRGVSVGESPTKSDIRNGGHHPEDGVSIRRRSTSNSSVNRRTAGHGSREPSANSNSAPATHHNSHNSAERSHAKVCVGTRCN</sequence>
<keyword evidence="3" id="KW-1185">Reference proteome</keyword>
<evidence type="ECO:0000256" key="1">
    <source>
        <dbReference type="SAM" id="MobiDB-lite"/>
    </source>
</evidence>
<dbReference type="EMBL" id="JBEHCU010000543">
    <property type="protein sequence ID" value="KAL1404326.1"/>
    <property type="molecule type" value="Genomic_DNA"/>
</dbReference>